<dbReference type="Pfam" id="PF03610">
    <property type="entry name" value="EIIA-man"/>
    <property type="match status" value="1"/>
</dbReference>
<dbReference type="GO" id="GO:0005737">
    <property type="term" value="C:cytoplasm"/>
    <property type="evidence" value="ECO:0007669"/>
    <property type="project" value="UniProtKB-SubCell"/>
</dbReference>
<feature type="domain" description="PTS EIIA type-4" evidence="9">
    <location>
        <begin position="1"/>
        <end position="124"/>
    </location>
</feature>
<dbReference type="InterPro" id="IPR004701">
    <property type="entry name" value="PTS_EIIA_man-typ"/>
</dbReference>
<accession>A0A239CIH7</accession>
<keyword evidence="7" id="KW-0598">Phosphotransferase system</keyword>
<keyword evidence="5" id="KW-0762">Sugar transport</keyword>
<dbReference type="PANTHER" id="PTHR33799:SF1">
    <property type="entry name" value="PTS SYSTEM MANNOSE-SPECIFIC EIIAB COMPONENT-RELATED"/>
    <property type="match status" value="1"/>
</dbReference>
<protein>
    <submittedName>
        <fullName evidence="10">PTS system D-mannose-specific IIA component, Man family</fullName>
    </submittedName>
</protein>
<dbReference type="AlphaFoldDB" id="A0A239CIH7"/>
<keyword evidence="3" id="KW-0963">Cytoplasm</keyword>
<evidence type="ECO:0000313" key="11">
    <source>
        <dbReference type="Proteomes" id="UP000198304"/>
    </source>
</evidence>
<dbReference type="GO" id="GO:0016301">
    <property type="term" value="F:kinase activity"/>
    <property type="evidence" value="ECO:0007669"/>
    <property type="project" value="UniProtKB-KW"/>
</dbReference>
<proteinExistence type="predicted"/>
<dbReference type="PANTHER" id="PTHR33799">
    <property type="entry name" value="PTS PERMEASE-RELATED-RELATED"/>
    <property type="match status" value="1"/>
</dbReference>
<dbReference type="NCBIfam" id="TIGR00824">
    <property type="entry name" value="EIIA-man"/>
    <property type="match status" value="1"/>
</dbReference>
<dbReference type="EMBL" id="FZOJ01000005">
    <property type="protein sequence ID" value="SNS19264.1"/>
    <property type="molecule type" value="Genomic_DNA"/>
</dbReference>
<organism evidence="10 11">
    <name type="scientific">Anaerovirgula multivorans</name>
    <dbReference type="NCBI Taxonomy" id="312168"/>
    <lineage>
        <taxon>Bacteria</taxon>
        <taxon>Bacillati</taxon>
        <taxon>Bacillota</taxon>
        <taxon>Clostridia</taxon>
        <taxon>Peptostreptococcales</taxon>
        <taxon>Natronincolaceae</taxon>
        <taxon>Anaerovirgula</taxon>
    </lineage>
</organism>
<dbReference type="InterPro" id="IPR033887">
    <property type="entry name" value="PTS_IIA_man"/>
</dbReference>
<dbReference type="GO" id="GO:0016020">
    <property type="term" value="C:membrane"/>
    <property type="evidence" value="ECO:0007669"/>
    <property type="project" value="InterPro"/>
</dbReference>
<keyword evidence="2" id="KW-0813">Transport</keyword>
<dbReference type="SUPFAM" id="SSF53062">
    <property type="entry name" value="PTS system fructose IIA component-like"/>
    <property type="match status" value="1"/>
</dbReference>
<dbReference type="PROSITE" id="PS51096">
    <property type="entry name" value="PTS_EIIA_TYPE_4"/>
    <property type="match status" value="1"/>
</dbReference>
<comment type="subcellular location">
    <subcellularLocation>
        <location evidence="1">Cytoplasm</location>
    </subcellularLocation>
</comment>
<evidence type="ECO:0000256" key="1">
    <source>
        <dbReference type="ARBA" id="ARBA00004496"/>
    </source>
</evidence>
<evidence type="ECO:0000259" key="9">
    <source>
        <dbReference type="PROSITE" id="PS51096"/>
    </source>
</evidence>
<dbReference type="InterPro" id="IPR051471">
    <property type="entry name" value="Bacterial_PTS_sugar_comp"/>
</dbReference>
<evidence type="ECO:0000256" key="8">
    <source>
        <dbReference type="ARBA" id="ARBA00022777"/>
    </source>
</evidence>
<keyword evidence="6" id="KW-0808">Transferase</keyword>
<gene>
    <name evidence="10" type="ORF">SAMN05446037_1005202</name>
</gene>
<reference evidence="10 11" key="1">
    <citation type="submission" date="2017-06" db="EMBL/GenBank/DDBJ databases">
        <authorList>
            <person name="Kim H.J."/>
            <person name="Triplett B.A."/>
        </authorList>
    </citation>
    <scope>NUCLEOTIDE SEQUENCE [LARGE SCALE GENOMIC DNA]</scope>
    <source>
        <strain evidence="10 11">SCA</strain>
    </source>
</reference>
<dbReference type="Proteomes" id="UP000198304">
    <property type="component" value="Unassembled WGS sequence"/>
</dbReference>
<dbReference type="GO" id="GO:0009401">
    <property type="term" value="P:phosphoenolpyruvate-dependent sugar phosphotransferase system"/>
    <property type="evidence" value="ECO:0007669"/>
    <property type="project" value="UniProtKB-KW"/>
</dbReference>
<dbReference type="Gene3D" id="3.40.50.510">
    <property type="entry name" value="Phosphotransferase system, mannose-type IIA component"/>
    <property type="match status" value="1"/>
</dbReference>
<dbReference type="InterPro" id="IPR036662">
    <property type="entry name" value="PTS_EIIA_man-typ_sf"/>
</dbReference>
<evidence type="ECO:0000256" key="2">
    <source>
        <dbReference type="ARBA" id="ARBA00022448"/>
    </source>
</evidence>
<keyword evidence="4" id="KW-0597">Phosphoprotein</keyword>
<evidence type="ECO:0000256" key="4">
    <source>
        <dbReference type="ARBA" id="ARBA00022553"/>
    </source>
</evidence>
<keyword evidence="8" id="KW-0418">Kinase</keyword>
<dbReference type="InterPro" id="IPR013789">
    <property type="entry name" value="PTS_EIIA_man"/>
</dbReference>
<dbReference type="OrthoDB" id="9799827at2"/>
<evidence type="ECO:0000256" key="3">
    <source>
        <dbReference type="ARBA" id="ARBA00022490"/>
    </source>
</evidence>
<evidence type="ECO:0000256" key="5">
    <source>
        <dbReference type="ARBA" id="ARBA00022597"/>
    </source>
</evidence>
<keyword evidence="11" id="KW-1185">Reference proteome</keyword>
<dbReference type="RefSeq" id="WP_089282236.1">
    <property type="nucleotide sequence ID" value="NZ_FZOJ01000005.1"/>
</dbReference>
<sequence length="139" mass="15025">MAAIVVGSHGSFSRELIKSAEMICGKQTNIGCATFHAGESVDDLVVKYEEIISKLDCKDGVLFIVDLFGGSPYNAASRIAIKDKNMDIVTGINLPIALELFGMHHFSSVDELVKIALASSAATIKSFKETMKDLKEEDL</sequence>
<name>A0A239CIH7_9FIRM</name>
<dbReference type="GO" id="GO:0016773">
    <property type="term" value="F:phosphotransferase activity, alcohol group as acceptor"/>
    <property type="evidence" value="ECO:0007669"/>
    <property type="project" value="InterPro"/>
</dbReference>
<dbReference type="CDD" id="cd00006">
    <property type="entry name" value="PTS_IIA_man"/>
    <property type="match status" value="1"/>
</dbReference>
<evidence type="ECO:0000313" key="10">
    <source>
        <dbReference type="EMBL" id="SNS19264.1"/>
    </source>
</evidence>
<evidence type="ECO:0000256" key="6">
    <source>
        <dbReference type="ARBA" id="ARBA00022679"/>
    </source>
</evidence>
<evidence type="ECO:0000256" key="7">
    <source>
        <dbReference type="ARBA" id="ARBA00022683"/>
    </source>
</evidence>